<dbReference type="Gene3D" id="2.30.30.40">
    <property type="entry name" value="SH3 Domains"/>
    <property type="match status" value="2"/>
</dbReference>
<feature type="compositionally biased region" description="Polar residues" evidence="5">
    <location>
        <begin position="177"/>
        <end position="201"/>
    </location>
</feature>
<evidence type="ECO:0000313" key="10">
    <source>
        <dbReference type="WBParaSite" id="EVEC_0000623101-mRNA-1"/>
    </source>
</evidence>
<accession>A0A0N4V7G6</accession>
<keyword evidence="2 3" id="KW-0727">SH2 domain</keyword>
<evidence type="ECO:0000256" key="4">
    <source>
        <dbReference type="PROSITE-ProRule" id="PRU00192"/>
    </source>
</evidence>
<dbReference type="Proteomes" id="UP000274131">
    <property type="component" value="Unassembled WGS sequence"/>
</dbReference>
<dbReference type="EMBL" id="UXUI01008289">
    <property type="protein sequence ID" value="VDD91091.1"/>
    <property type="molecule type" value="Genomic_DNA"/>
</dbReference>
<proteinExistence type="predicted"/>
<evidence type="ECO:0000256" key="5">
    <source>
        <dbReference type="SAM" id="MobiDB-lite"/>
    </source>
</evidence>
<dbReference type="SUPFAM" id="SSF55550">
    <property type="entry name" value="SH2 domain"/>
    <property type="match status" value="1"/>
</dbReference>
<dbReference type="Pfam" id="PF00017">
    <property type="entry name" value="SH2"/>
    <property type="match status" value="1"/>
</dbReference>
<dbReference type="InterPro" id="IPR001452">
    <property type="entry name" value="SH3_domain"/>
</dbReference>
<evidence type="ECO:0000256" key="2">
    <source>
        <dbReference type="ARBA" id="ARBA00022999"/>
    </source>
</evidence>
<reference evidence="10" key="1">
    <citation type="submission" date="2017-02" db="UniProtKB">
        <authorList>
            <consortium name="WormBaseParasite"/>
        </authorList>
    </citation>
    <scope>IDENTIFICATION</scope>
</reference>
<protein>
    <submittedName>
        <fullName evidence="10">SH2 domain-containing protein</fullName>
    </submittedName>
</protein>
<dbReference type="PROSITE" id="PS50001">
    <property type="entry name" value="SH2"/>
    <property type="match status" value="1"/>
</dbReference>
<dbReference type="InterPro" id="IPR051184">
    <property type="entry name" value="Tyrosine-phos_adapter"/>
</dbReference>
<organism evidence="10">
    <name type="scientific">Enterobius vermicularis</name>
    <name type="common">Human pinworm</name>
    <dbReference type="NCBI Taxonomy" id="51028"/>
    <lineage>
        <taxon>Eukaryota</taxon>
        <taxon>Metazoa</taxon>
        <taxon>Ecdysozoa</taxon>
        <taxon>Nematoda</taxon>
        <taxon>Chromadorea</taxon>
        <taxon>Rhabditida</taxon>
        <taxon>Spirurina</taxon>
        <taxon>Oxyuridomorpha</taxon>
        <taxon>Oxyuroidea</taxon>
        <taxon>Oxyuridae</taxon>
        <taxon>Enterobius</taxon>
    </lineage>
</organism>
<evidence type="ECO:0000259" key="6">
    <source>
        <dbReference type="PROSITE" id="PS50001"/>
    </source>
</evidence>
<feature type="domain" description="SH3" evidence="7">
    <location>
        <begin position="110"/>
        <end position="170"/>
    </location>
</feature>
<dbReference type="GO" id="GO:0005737">
    <property type="term" value="C:cytoplasm"/>
    <property type="evidence" value="ECO:0007669"/>
    <property type="project" value="TreeGrafter"/>
</dbReference>
<feature type="domain" description="SH3" evidence="7">
    <location>
        <begin position="213"/>
        <end position="274"/>
    </location>
</feature>
<evidence type="ECO:0000256" key="3">
    <source>
        <dbReference type="PROSITE-ProRule" id="PRU00191"/>
    </source>
</evidence>
<evidence type="ECO:0000256" key="1">
    <source>
        <dbReference type="ARBA" id="ARBA00022443"/>
    </source>
</evidence>
<reference evidence="8 9" key="2">
    <citation type="submission" date="2018-10" db="EMBL/GenBank/DDBJ databases">
        <authorList>
            <consortium name="Pathogen Informatics"/>
        </authorList>
    </citation>
    <scope>NUCLEOTIDE SEQUENCE [LARGE SCALE GENOMIC DNA]</scope>
</reference>
<dbReference type="STRING" id="51028.A0A0N4V7G6"/>
<dbReference type="PRINTS" id="PR00401">
    <property type="entry name" value="SH2DOMAIN"/>
</dbReference>
<dbReference type="CDD" id="cd00173">
    <property type="entry name" value="SH2"/>
    <property type="match status" value="1"/>
</dbReference>
<evidence type="ECO:0000259" key="7">
    <source>
        <dbReference type="PROSITE" id="PS50002"/>
    </source>
</evidence>
<dbReference type="Pfam" id="PF07653">
    <property type="entry name" value="SH3_2"/>
    <property type="match status" value="1"/>
</dbReference>
<dbReference type="PRINTS" id="PR00452">
    <property type="entry name" value="SH3DOMAIN"/>
</dbReference>
<feature type="domain" description="SH2" evidence="6">
    <location>
        <begin position="13"/>
        <end position="115"/>
    </location>
</feature>
<keyword evidence="1 4" id="KW-0728">SH3 domain</keyword>
<dbReference type="InterPro" id="IPR036860">
    <property type="entry name" value="SH2_dom_sf"/>
</dbReference>
<dbReference type="GO" id="GO:0030971">
    <property type="term" value="F:receptor tyrosine kinase binding"/>
    <property type="evidence" value="ECO:0007669"/>
    <property type="project" value="TreeGrafter"/>
</dbReference>
<dbReference type="SUPFAM" id="SSF50044">
    <property type="entry name" value="SH3-domain"/>
    <property type="match status" value="2"/>
</dbReference>
<dbReference type="SMART" id="SM00326">
    <property type="entry name" value="SH3"/>
    <property type="match status" value="2"/>
</dbReference>
<dbReference type="SMART" id="SM00252">
    <property type="entry name" value="SH2"/>
    <property type="match status" value="1"/>
</dbReference>
<dbReference type="PANTHER" id="PTHR19969:SF5">
    <property type="entry name" value="CRK-LIKE PROTEIN"/>
    <property type="match status" value="1"/>
</dbReference>
<dbReference type="Pfam" id="PF00018">
    <property type="entry name" value="SH3_1"/>
    <property type="match status" value="1"/>
</dbReference>
<evidence type="ECO:0000313" key="8">
    <source>
        <dbReference type="EMBL" id="VDD91091.1"/>
    </source>
</evidence>
<dbReference type="PROSITE" id="PS50002">
    <property type="entry name" value="SH3"/>
    <property type="match status" value="2"/>
</dbReference>
<gene>
    <name evidence="8" type="ORF">EVEC_LOCUS5842</name>
</gene>
<dbReference type="Gene3D" id="3.30.505.10">
    <property type="entry name" value="SH2 domain"/>
    <property type="match status" value="1"/>
</dbReference>
<dbReference type="InterPro" id="IPR000980">
    <property type="entry name" value="SH2"/>
</dbReference>
<evidence type="ECO:0000313" key="9">
    <source>
        <dbReference type="Proteomes" id="UP000274131"/>
    </source>
</evidence>
<dbReference type="PANTHER" id="PTHR19969">
    <property type="entry name" value="SH2-SH3 ADAPTOR PROTEIN-RELATED"/>
    <property type="match status" value="1"/>
</dbReference>
<sequence>MTHSASSFDPYSWKNFYFRIGREEANRLLCADQPLGTFLIRDSTTPGSYALSVREDLTGDQQVRHYLIEPRELENGKMVVEIAGQPFVDIPTLLNHFKMRILGNVSLVRPLPKPMVALFEFKGERSSDLPFQRNDVLEIIGKPEEGWWEARNALGATGSVPINYLVHFDDVPRGANSPATSSVSSENRLSGTSAISDNGDASTAGETLVKELHFPCMARVILDRRPNAYDKDALRLKKGDVIEVTKLLPSGMCEGSLRGKKGTFPFTYVEFGDNAAVAPNLN</sequence>
<dbReference type="AlphaFoldDB" id="A0A0N4V7G6"/>
<name>A0A0N4V7G6_ENTVE</name>
<dbReference type="WBParaSite" id="EVEC_0000623101-mRNA-1">
    <property type="protein sequence ID" value="EVEC_0000623101-mRNA-1"/>
    <property type="gene ID" value="EVEC_0000623101"/>
</dbReference>
<dbReference type="InterPro" id="IPR036028">
    <property type="entry name" value="SH3-like_dom_sf"/>
</dbReference>
<feature type="region of interest" description="Disordered" evidence="5">
    <location>
        <begin position="176"/>
        <end position="201"/>
    </location>
</feature>
<keyword evidence="9" id="KW-1185">Reference proteome</keyword>
<dbReference type="GO" id="GO:0035591">
    <property type="term" value="F:signaling adaptor activity"/>
    <property type="evidence" value="ECO:0007669"/>
    <property type="project" value="TreeGrafter"/>
</dbReference>
<dbReference type="GO" id="GO:0016477">
    <property type="term" value="P:cell migration"/>
    <property type="evidence" value="ECO:0007669"/>
    <property type="project" value="TreeGrafter"/>
</dbReference>
<dbReference type="GO" id="GO:0007167">
    <property type="term" value="P:enzyme-linked receptor protein signaling pathway"/>
    <property type="evidence" value="ECO:0007669"/>
    <property type="project" value="TreeGrafter"/>
</dbReference>
<dbReference type="OrthoDB" id="9204160at2759"/>